<sequence>MCAVFNYRTVLNQFNFRVLGLNSSFTELSSAI</sequence>
<protein>
    <submittedName>
        <fullName evidence="1">Uncharacterized protein</fullName>
    </submittedName>
</protein>
<organism evidence="1">
    <name type="scientific">Arundo donax</name>
    <name type="common">Giant reed</name>
    <name type="synonym">Donax arundinaceus</name>
    <dbReference type="NCBI Taxonomy" id="35708"/>
    <lineage>
        <taxon>Eukaryota</taxon>
        <taxon>Viridiplantae</taxon>
        <taxon>Streptophyta</taxon>
        <taxon>Embryophyta</taxon>
        <taxon>Tracheophyta</taxon>
        <taxon>Spermatophyta</taxon>
        <taxon>Magnoliopsida</taxon>
        <taxon>Liliopsida</taxon>
        <taxon>Poales</taxon>
        <taxon>Poaceae</taxon>
        <taxon>PACMAD clade</taxon>
        <taxon>Arundinoideae</taxon>
        <taxon>Arundineae</taxon>
        <taxon>Arundo</taxon>
    </lineage>
</organism>
<reference evidence="1" key="2">
    <citation type="journal article" date="2015" name="Data Brief">
        <title>Shoot transcriptome of the giant reed, Arundo donax.</title>
        <authorList>
            <person name="Barrero R.A."/>
            <person name="Guerrero F.D."/>
            <person name="Moolhuijzen P."/>
            <person name="Goolsby J.A."/>
            <person name="Tidwell J."/>
            <person name="Bellgard S.E."/>
            <person name="Bellgard M.I."/>
        </authorList>
    </citation>
    <scope>NUCLEOTIDE SEQUENCE</scope>
    <source>
        <tissue evidence="1">Shoot tissue taken approximately 20 cm above the soil surface</tissue>
    </source>
</reference>
<evidence type="ECO:0000313" key="1">
    <source>
        <dbReference type="EMBL" id="JAD34813.1"/>
    </source>
</evidence>
<dbReference type="EMBL" id="GBRH01263082">
    <property type="protein sequence ID" value="JAD34813.1"/>
    <property type="molecule type" value="Transcribed_RNA"/>
</dbReference>
<accession>A0A0A8ZAV9</accession>
<proteinExistence type="predicted"/>
<dbReference type="AlphaFoldDB" id="A0A0A8ZAV9"/>
<name>A0A0A8ZAV9_ARUDO</name>
<reference evidence="1" key="1">
    <citation type="submission" date="2014-09" db="EMBL/GenBank/DDBJ databases">
        <authorList>
            <person name="Magalhaes I.L.F."/>
            <person name="Oliveira U."/>
            <person name="Santos F.R."/>
            <person name="Vidigal T.H.D.A."/>
            <person name="Brescovit A.D."/>
            <person name="Santos A.J."/>
        </authorList>
    </citation>
    <scope>NUCLEOTIDE SEQUENCE</scope>
    <source>
        <tissue evidence="1">Shoot tissue taken approximately 20 cm above the soil surface</tissue>
    </source>
</reference>